<accession>A0A4Y2RNK9</accession>
<feature type="domain" description="Microtubule-associated serine/threonine-protein kinase pre-PK" evidence="2">
    <location>
        <begin position="175"/>
        <end position="259"/>
    </location>
</feature>
<feature type="region of interest" description="Disordered" evidence="1">
    <location>
        <begin position="1"/>
        <end position="35"/>
    </location>
</feature>
<feature type="region of interest" description="Disordered" evidence="1">
    <location>
        <begin position="230"/>
        <end position="267"/>
    </location>
</feature>
<dbReference type="GO" id="GO:0005524">
    <property type="term" value="F:ATP binding"/>
    <property type="evidence" value="ECO:0007669"/>
    <property type="project" value="InterPro"/>
</dbReference>
<sequence length="289" mass="32264">MSEKDHNQWRHSRREAFTTRSSSAPQSRQNVTPQRWRDIPCPTVGSFMVENRLEEVLMGVVPSDLPLNQFCCLTEEDLRTKFNVDDNEKVKHVMTVIQLAKEFETTCHVERTASSPTISSPKPCEFDDLLSLFPRKPRPISRQISEDVRIRRESFGSSPHSQHSPQVESSNLLRMRASLMGHVDGRRWSLASLPSSGYGTNTPGSSNVSSQCSSQEKLHMLTHANVEDGHSSITHFSSNESNPGLEEDAAQAALRAGSRPAPTLLSTTPVTSLFRGSQPLLFSVKHEDQ</sequence>
<name>A0A4Y2RNK9_ARAVE</name>
<evidence type="ECO:0000259" key="2">
    <source>
        <dbReference type="Pfam" id="PF08926"/>
    </source>
</evidence>
<feature type="compositionally biased region" description="Polar residues" evidence="1">
    <location>
        <begin position="231"/>
        <end position="242"/>
    </location>
</feature>
<dbReference type="GO" id="GO:0000287">
    <property type="term" value="F:magnesium ion binding"/>
    <property type="evidence" value="ECO:0007669"/>
    <property type="project" value="InterPro"/>
</dbReference>
<gene>
    <name evidence="3" type="ORF">AVEN_59195_1</name>
</gene>
<reference evidence="3 4" key="1">
    <citation type="journal article" date="2019" name="Sci. Rep.">
        <title>Orb-weaving spider Araneus ventricosus genome elucidates the spidroin gene catalogue.</title>
        <authorList>
            <person name="Kono N."/>
            <person name="Nakamura H."/>
            <person name="Ohtoshi R."/>
            <person name="Moran D.A.P."/>
            <person name="Shinohara A."/>
            <person name="Yoshida Y."/>
            <person name="Fujiwara M."/>
            <person name="Mori M."/>
            <person name="Tomita M."/>
            <person name="Arakawa K."/>
        </authorList>
    </citation>
    <scope>NUCLEOTIDE SEQUENCE [LARGE SCALE GENOMIC DNA]</scope>
</reference>
<protein>
    <recommendedName>
        <fullName evidence="2">Microtubule-associated serine/threonine-protein kinase pre-PK domain-containing protein</fullName>
    </recommendedName>
</protein>
<evidence type="ECO:0000313" key="4">
    <source>
        <dbReference type="Proteomes" id="UP000499080"/>
    </source>
</evidence>
<dbReference type="GO" id="GO:0004674">
    <property type="term" value="F:protein serine/threonine kinase activity"/>
    <property type="evidence" value="ECO:0007669"/>
    <property type="project" value="InterPro"/>
</dbReference>
<proteinExistence type="predicted"/>
<evidence type="ECO:0000313" key="3">
    <source>
        <dbReference type="EMBL" id="GBN77402.1"/>
    </source>
</evidence>
<dbReference type="EMBL" id="BGPR01017833">
    <property type="protein sequence ID" value="GBN77402.1"/>
    <property type="molecule type" value="Genomic_DNA"/>
</dbReference>
<organism evidence="3 4">
    <name type="scientific">Araneus ventricosus</name>
    <name type="common">Orbweaver spider</name>
    <name type="synonym">Epeira ventricosa</name>
    <dbReference type="NCBI Taxonomy" id="182803"/>
    <lineage>
        <taxon>Eukaryota</taxon>
        <taxon>Metazoa</taxon>
        <taxon>Ecdysozoa</taxon>
        <taxon>Arthropoda</taxon>
        <taxon>Chelicerata</taxon>
        <taxon>Arachnida</taxon>
        <taxon>Araneae</taxon>
        <taxon>Araneomorphae</taxon>
        <taxon>Entelegynae</taxon>
        <taxon>Araneoidea</taxon>
        <taxon>Araneidae</taxon>
        <taxon>Araneus</taxon>
    </lineage>
</organism>
<dbReference type="Pfam" id="PF08926">
    <property type="entry name" value="DUF1908"/>
    <property type="match status" value="1"/>
</dbReference>
<keyword evidence="4" id="KW-1185">Reference proteome</keyword>
<dbReference type="AlphaFoldDB" id="A0A4Y2RNK9"/>
<dbReference type="InterPro" id="IPR015022">
    <property type="entry name" value="MAST_pre-PK_dom"/>
</dbReference>
<dbReference type="Proteomes" id="UP000499080">
    <property type="component" value="Unassembled WGS sequence"/>
</dbReference>
<feature type="compositionally biased region" description="Polar residues" evidence="1">
    <location>
        <begin position="18"/>
        <end position="33"/>
    </location>
</feature>
<dbReference type="OrthoDB" id="10070999at2759"/>
<evidence type="ECO:0000256" key="1">
    <source>
        <dbReference type="SAM" id="MobiDB-lite"/>
    </source>
</evidence>
<comment type="caution">
    <text evidence="3">The sequence shown here is derived from an EMBL/GenBank/DDBJ whole genome shotgun (WGS) entry which is preliminary data.</text>
</comment>